<dbReference type="AlphaFoldDB" id="A0A9W8TQL2"/>
<evidence type="ECO:0000256" key="5">
    <source>
        <dbReference type="ARBA" id="ARBA00038359"/>
    </source>
</evidence>
<evidence type="ECO:0000256" key="2">
    <source>
        <dbReference type="ARBA" id="ARBA00022692"/>
    </source>
</evidence>
<comment type="caution">
    <text evidence="8">The sequence shown here is derived from an EMBL/GenBank/DDBJ whole genome shotgun (WGS) entry which is preliminary data.</text>
</comment>
<dbReference type="PANTHER" id="PTHR33048:SF47">
    <property type="entry name" value="INTEGRAL MEMBRANE PROTEIN-RELATED"/>
    <property type="match status" value="1"/>
</dbReference>
<evidence type="ECO:0000256" key="4">
    <source>
        <dbReference type="ARBA" id="ARBA00023136"/>
    </source>
</evidence>
<comment type="similarity">
    <text evidence="5">Belongs to the SAT4 family.</text>
</comment>
<reference evidence="8" key="1">
    <citation type="submission" date="2022-07" db="EMBL/GenBank/DDBJ databases">
        <title>Genome Sequence of Xylaria arbuscula.</title>
        <authorList>
            <person name="Buettner E."/>
        </authorList>
    </citation>
    <scope>NUCLEOTIDE SEQUENCE</scope>
    <source>
        <strain evidence="8">VT107</strain>
    </source>
</reference>
<keyword evidence="3 6" id="KW-1133">Transmembrane helix</keyword>
<keyword evidence="9" id="KW-1185">Reference proteome</keyword>
<comment type="subcellular location">
    <subcellularLocation>
        <location evidence="1">Membrane</location>
        <topology evidence="1">Multi-pass membrane protein</topology>
    </subcellularLocation>
</comment>
<feature type="domain" description="Rhodopsin" evidence="7">
    <location>
        <begin position="82"/>
        <end position="213"/>
    </location>
</feature>
<name>A0A9W8TQL2_9PEZI</name>
<dbReference type="Pfam" id="PF20684">
    <property type="entry name" value="Fung_rhodopsin"/>
    <property type="match status" value="1"/>
</dbReference>
<dbReference type="InterPro" id="IPR049326">
    <property type="entry name" value="Rhodopsin_dom_fungi"/>
</dbReference>
<accession>A0A9W8TQL2</accession>
<evidence type="ECO:0000313" key="8">
    <source>
        <dbReference type="EMBL" id="KAJ3578320.1"/>
    </source>
</evidence>
<evidence type="ECO:0000259" key="7">
    <source>
        <dbReference type="Pfam" id="PF20684"/>
    </source>
</evidence>
<organism evidence="8 9">
    <name type="scientific">Xylaria arbuscula</name>
    <dbReference type="NCBI Taxonomy" id="114810"/>
    <lineage>
        <taxon>Eukaryota</taxon>
        <taxon>Fungi</taxon>
        <taxon>Dikarya</taxon>
        <taxon>Ascomycota</taxon>
        <taxon>Pezizomycotina</taxon>
        <taxon>Sordariomycetes</taxon>
        <taxon>Xylariomycetidae</taxon>
        <taxon>Xylariales</taxon>
        <taxon>Xylariaceae</taxon>
        <taxon>Xylaria</taxon>
    </lineage>
</organism>
<protein>
    <recommendedName>
        <fullName evidence="7">Rhodopsin domain-containing protein</fullName>
    </recommendedName>
</protein>
<dbReference type="InterPro" id="IPR052337">
    <property type="entry name" value="SAT4-like"/>
</dbReference>
<keyword evidence="2 6" id="KW-0812">Transmembrane</keyword>
<feature type="transmembrane region" description="Helical" evidence="6">
    <location>
        <begin position="89"/>
        <end position="108"/>
    </location>
</feature>
<dbReference type="GO" id="GO:0016020">
    <property type="term" value="C:membrane"/>
    <property type="evidence" value="ECO:0007669"/>
    <property type="project" value="UniProtKB-SubCell"/>
</dbReference>
<keyword evidence="4 6" id="KW-0472">Membrane</keyword>
<dbReference type="PANTHER" id="PTHR33048">
    <property type="entry name" value="PTH11-LIKE INTEGRAL MEMBRANE PROTEIN (AFU_ORTHOLOGUE AFUA_5G11245)"/>
    <property type="match status" value="1"/>
</dbReference>
<sequence length="247" mass="26976">MTDLNDIIPEGAPAGAPPPGVAPNYDNPQSMAPAFFVLGFFLSLALIAVFIRVFVRFRFTKTWWWDDYTCIVAAAGSLTYAILYSKSAYNFILAIAFLVACDDLGKLIEEPFCSGYSIPALLFSAIFNVITDIWLLLLPFPLLVRLHLQTRQKLGLAAVFAAGLGACSASIARLAEILAHRGSTDYTWSQGIVAGFSNAEINIGIIVACASTFPVFVAQVKEWFTHVRNRSKHTRLTGSEPESCQTT</sequence>
<evidence type="ECO:0000256" key="6">
    <source>
        <dbReference type="SAM" id="Phobius"/>
    </source>
</evidence>
<dbReference type="EMBL" id="JANPWZ010000231">
    <property type="protein sequence ID" value="KAJ3578320.1"/>
    <property type="molecule type" value="Genomic_DNA"/>
</dbReference>
<proteinExistence type="inferred from homology"/>
<evidence type="ECO:0000313" key="9">
    <source>
        <dbReference type="Proteomes" id="UP001148614"/>
    </source>
</evidence>
<feature type="transmembrane region" description="Helical" evidence="6">
    <location>
        <begin position="120"/>
        <end position="142"/>
    </location>
</feature>
<evidence type="ECO:0000256" key="1">
    <source>
        <dbReference type="ARBA" id="ARBA00004141"/>
    </source>
</evidence>
<evidence type="ECO:0000256" key="3">
    <source>
        <dbReference type="ARBA" id="ARBA00022989"/>
    </source>
</evidence>
<feature type="transmembrane region" description="Helical" evidence="6">
    <location>
        <begin position="31"/>
        <end position="51"/>
    </location>
</feature>
<dbReference type="Proteomes" id="UP001148614">
    <property type="component" value="Unassembled WGS sequence"/>
</dbReference>
<gene>
    <name evidence="8" type="ORF">NPX13_g2244</name>
</gene>
<feature type="transmembrane region" description="Helical" evidence="6">
    <location>
        <begin position="154"/>
        <end position="175"/>
    </location>
</feature>